<sequence length="665" mass="75669">MAENKVSELPQHVLDTRYLKELAERIVPHRKSTTPSVGEEEEEEETTVEQVGYDLHDAAAYRCCACDPDQRRKLEGPEKDSDDQDGWFCTFRIIEPEYKIHVLLDQARLEIHANPSDFPKDIREEIEERFLLEYDKDFQKRSDREKICPPPSPPLPPVFPPFSFQHLPPEILVEIVLLAQASNPHTHITLSHVDASLRAFVNSTPLLWSRIDFWYPLPVVHVYLERSADTLLKVTALPPLYNNSAYHRFLEDFKRDEYSKIMQFFSALRPHRHRILSLRLRSDDLLFDVSAENDGQTIAHDFLWDGSMVKLELLDLELVSWMAQGLRLIPLSDSIKELHLRGPWTAHYKPLFSTRLKSLVIADHRASFSKILDALEAAPCLTSLTFRDVFFTGIKAKEGFVLNLDHLESLSLIRVFGSAAEGLGKCIVAPNLVSYTFQHATVLHQVDEWRDINKIRLFPAPQPSVRRLDLTACDRGPSFFDLAFRTFPCITHLRIASSNLSYEHLLGAVVKPTSEGEPGQMALPDLEHLTIENEFNGISGTLKLIAFSRHNGGRHGLDSMTLRGIPMDSDVAQDDIEMLESIVPNFEVEEFDQDLDVYGDPDDSASETSSIGSWASGDHEVLAAFKKVWLYSRFLLLENLIPNIKYHVPEDMPGPGEDSQDEGEE</sequence>
<evidence type="ECO:0000256" key="1">
    <source>
        <dbReference type="SAM" id="MobiDB-lite"/>
    </source>
</evidence>
<name>A0A0C3L1E5_9AGAM</name>
<keyword evidence="3" id="KW-1185">Reference proteome</keyword>
<reference evidence="3" key="2">
    <citation type="submission" date="2015-01" db="EMBL/GenBank/DDBJ databases">
        <title>Evolutionary Origins and Diversification of the Mycorrhizal Mutualists.</title>
        <authorList>
            <consortium name="DOE Joint Genome Institute"/>
            <consortium name="Mycorrhizal Genomics Consortium"/>
            <person name="Kohler A."/>
            <person name="Kuo A."/>
            <person name="Nagy L.G."/>
            <person name="Floudas D."/>
            <person name="Copeland A."/>
            <person name="Barry K.W."/>
            <person name="Cichocki N."/>
            <person name="Veneault-Fourrey C."/>
            <person name="LaButti K."/>
            <person name="Lindquist E.A."/>
            <person name="Lipzen A."/>
            <person name="Lundell T."/>
            <person name="Morin E."/>
            <person name="Murat C."/>
            <person name="Riley R."/>
            <person name="Ohm R."/>
            <person name="Sun H."/>
            <person name="Tunlid A."/>
            <person name="Henrissat B."/>
            <person name="Grigoriev I.V."/>
            <person name="Hibbett D.S."/>
            <person name="Martin F."/>
        </authorList>
    </citation>
    <scope>NUCLEOTIDE SEQUENCE [LARGE SCALE GENOMIC DNA]</scope>
    <source>
        <strain evidence="3">MUT 4182</strain>
    </source>
</reference>
<accession>A0A0C3L1E5</accession>
<dbReference type="EMBL" id="KN823007">
    <property type="protein sequence ID" value="KIO27538.1"/>
    <property type="molecule type" value="Genomic_DNA"/>
</dbReference>
<gene>
    <name evidence="2" type="ORF">M407DRAFT_23225</name>
</gene>
<evidence type="ECO:0008006" key="4">
    <source>
        <dbReference type="Google" id="ProtNLM"/>
    </source>
</evidence>
<evidence type="ECO:0000313" key="3">
    <source>
        <dbReference type="Proteomes" id="UP000054248"/>
    </source>
</evidence>
<proteinExistence type="predicted"/>
<dbReference type="OrthoDB" id="3226476at2759"/>
<feature type="region of interest" description="Disordered" evidence="1">
    <location>
        <begin position="646"/>
        <end position="665"/>
    </location>
</feature>
<dbReference type="AlphaFoldDB" id="A0A0C3L1E5"/>
<protein>
    <recommendedName>
        <fullName evidence="4">F-box domain-containing protein</fullName>
    </recommendedName>
</protein>
<dbReference type="InterPro" id="IPR032675">
    <property type="entry name" value="LRR_dom_sf"/>
</dbReference>
<dbReference type="HOGENOM" id="CLU_026943_0_0_1"/>
<reference evidence="2 3" key="1">
    <citation type="submission" date="2014-04" db="EMBL/GenBank/DDBJ databases">
        <authorList>
            <consortium name="DOE Joint Genome Institute"/>
            <person name="Kuo A."/>
            <person name="Girlanda M."/>
            <person name="Perotto S."/>
            <person name="Kohler A."/>
            <person name="Nagy L.G."/>
            <person name="Floudas D."/>
            <person name="Copeland A."/>
            <person name="Barry K.W."/>
            <person name="Cichocki N."/>
            <person name="Veneault-Fourrey C."/>
            <person name="LaButti K."/>
            <person name="Lindquist E.A."/>
            <person name="Lipzen A."/>
            <person name="Lundell T."/>
            <person name="Morin E."/>
            <person name="Murat C."/>
            <person name="Sun H."/>
            <person name="Tunlid A."/>
            <person name="Henrissat B."/>
            <person name="Grigoriev I.V."/>
            <person name="Hibbett D.S."/>
            <person name="Martin F."/>
            <person name="Nordberg H.P."/>
            <person name="Cantor M.N."/>
            <person name="Hua S.X."/>
        </authorList>
    </citation>
    <scope>NUCLEOTIDE SEQUENCE [LARGE SCALE GENOMIC DNA]</scope>
    <source>
        <strain evidence="2 3">MUT 4182</strain>
    </source>
</reference>
<dbReference type="Proteomes" id="UP000054248">
    <property type="component" value="Unassembled WGS sequence"/>
</dbReference>
<dbReference type="Gene3D" id="3.80.10.10">
    <property type="entry name" value="Ribonuclease Inhibitor"/>
    <property type="match status" value="1"/>
</dbReference>
<organism evidence="2 3">
    <name type="scientific">Tulasnella calospora MUT 4182</name>
    <dbReference type="NCBI Taxonomy" id="1051891"/>
    <lineage>
        <taxon>Eukaryota</taxon>
        <taxon>Fungi</taxon>
        <taxon>Dikarya</taxon>
        <taxon>Basidiomycota</taxon>
        <taxon>Agaricomycotina</taxon>
        <taxon>Agaricomycetes</taxon>
        <taxon>Cantharellales</taxon>
        <taxon>Tulasnellaceae</taxon>
        <taxon>Tulasnella</taxon>
    </lineage>
</organism>
<evidence type="ECO:0000313" key="2">
    <source>
        <dbReference type="EMBL" id="KIO27538.1"/>
    </source>
</evidence>
<dbReference type="SUPFAM" id="SSF52047">
    <property type="entry name" value="RNI-like"/>
    <property type="match status" value="1"/>
</dbReference>